<dbReference type="InterPro" id="IPR036420">
    <property type="entry name" value="BRCT_dom_sf"/>
</dbReference>
<dbReference type="GO" id="GO:0005634">
    <property type="term" value="C:nucleus"/>
    <property type="evidence" value="ECO:0007669"/>
    <property type="project" value="UniProtKB-SubCell"/>
</dbReference>
<dbReference type="GO" id="GO:0000077">
    <property type="term" value="P:DNA damage checkpoint signaling"/>
    <property type="evidence" value="ECO:0007669"/>
    <property type="project" value="TreeGrafter"/>
</dbReference>
<gene>
    <name evidence="6" type="primary">RAD9</name>
    <name evidence="6" type="ORF">OHK93_003873</name>
</gene>
<dbReference type="InterPro" id="IPR041297">
    <property type="entry name" value="Crb2_Tudor"/>
</dbReference>
<evidence type="ECO:0000313" key="6">
    <source>
        <dbReference type="EMBL" id="MDI1485684.1"/>
    </source>
</evidence>
<dbReference type="SUPFAM" id="SSF52113">
    <property type="entry name" value="BRCT domain"/>
    <property type="match status" value="1"/>
</dbReference>
<comment type="subcellular location">
    <subcellularLocation>
        <location evidence="1">Nucleus</location>
    </subcellularLocation>
</comment>
<keyword evidence="3" id="KW-0539">Nucleus</keyword>
<dbReference type="InterPro" id="IPR047252">
    <property type="entry name" value="TP53BP1-like"/>
</dbReference>
<feature type="compositionally biased region" description="Polar residues" evidence="4">
    <location>
        <begin position="38"/>
        <end position="73"/>
    </location>
</feature>
<organism evidence="6 7">
    <name type="scientific">Ramalina farinacea</name>
    <dbReference type="NCBI Taxonomy" id="258253"/>
    <lineage>
        <taxon>Eukaryota</taxon>
        <taxon>Fungi</taxon>
        <taxon>Dikarya</taxon>
        <taxon>Ascomycota</taxon>
        <taxon>Pezizomycotina</taxon>
        <taxon>Lecanoromycetes</taxon>
        <taxon>OSLEUM clade</taxon>
        <taxon>Lecanoromycetidae</taxon>
        <taxon>Lecanorales</taxon>
        <taxon>Lecanorineae</taxon>
        <taxon>Ramalinaceae</taxon>
        <taxon>Ramalina</taxon>
    </lineage>
</organism>
<feature type="compositionally biased region" description="Polar residues" evidence="4">
    <location>
        <begin position="642"/>
        <end position="659"/>
    </location>
</feature>
<dbReference type="GO" id="GO:0045944">
    <property type="term" value="P:positive regulation of transcription by RNA polymerase II"/>
    <property type="evidence" value="ECO:0007669"/>
    <property type="project" value="TreeGrafter"/>
</dbReference>
<feature type="region of interest" description="Disordered" evidence="4">
    <location>
        <begin position="1085"/>
        <end position="1120"/>
    </location>
</feature>
<feature type="compositionally biased region" description="Polar residues" evidence="4">
    <location>
        <begin position="108"/>
        <end position="120"/>
    </location>
</feature>
<accession>A0AA43TS69</accession>
<dbReference type="PANTHER" id="PTHR15321:SF3">
    <property type="entry name" value="TP53-BINDING PROTEIN 1"/>
    <property type="match status" value="1"/>
</dbReference>
<feature type="compositionally biased region" description="Polar residues" evidence="4">
    <location>
        <begin position="695"/>
        <end position="728"/>
    </location>
</feature>
<evidence type="ECO:0000256" key="4">
    <source>
        <dbReference type="SAM" id="MobiDB-lite"/>
    </source>
</evidence>
<dbReference type="Pfam" id="PF18115">
    <property type="entry name" value="Tudor_3"/>
    <property type="match status" value="1"/>
</dbReference>
<comment type="caution">
    <text evidence="6">The sequence shown here is derived from an EMBL/GenBank/DDBJ whole genome shotgun (WGS) entry which is preliminary data.</text>
</comment>
<dbReference type="GO" id="GO:0000213">
    <property type="term" value="F:tRNA-intron lyase activity"/>
    <property type="evidence" value="ECO:0007669"/>
    <property type="project" value="UniProtKB-EC"/>
</dbReference>
<dbReference type="Proteomes" id="UP001161017">
    <property type="component" value="Unassembled WGS sequence"/>
</dbReference>
<reference evidence="6" key="1">
    <citation type="journal article" date="2023" name="Genome Biol. Evol.">
        <title>First Whole Genome Sequence and Flow Cytometry Genome Size Data for the Lichen-Forming Fungus Ramalina farinacea (Ascomycota).</title>
        <authorList>
            <person name="Llewellyn T."/>
            <person name="Mian S."/>
            <person name="Hill R."/>
            <person name="Leitch I.J."/>
            <person name="Gaya E."/>
        </authorList>
    </citation>
    <scope>NUCLEOTIDE SEQUENCE</scope>
    <source>
        <strain evidence="6">LIQ254RAFAR</strain>
    </source>
</reference>
<evidence type="ECO:0000313" key="7">
    <source>
        <dbReference type="Proteomes" id="UP001161017"/>
    </source>
</evidence>
<feature type="region of interest" description="Disordered" evidence="4">
    <location>
        <begin position="210"/>
        <end position="251"/>
    </location>
</feature>
<feature type="compositionally biased region" description="Acidic residues" evidence="4">
    <location>
        <begin position="434"/>
        <end position="445"/>
    </location>
</feature>
<feature type="region of interest" description="Disordered" evidence="4">
    <location>
        <begin position="373"/>
        <end position="728"/>
    </location>
</feature>
<dbReference type="InterPro" id="IPR001357">
    <property type="entry name" value="BRCT_dom"/>
</dbReference>
<keyword evidence="2" id="KW-0227">DNA damage</keyword>
<dbReference type="Pfam" id="PF00533">
    <property type="entry name" value="BRCT"/>
    <property type="match status" value="1"/>
</dbReference>
<name>A0AA43TS69_9LECA</name>
<keyword evidence="6" id="KW-0456">Lyase</keyword>
<feature type="compositionally biased region" description="Basic and acidic residues" evidence="4">
    <location>
        <begin position="785"/>
        <end position="797"/>
    </location>
</feature>
<feature type="compositionally biased region" description="Basic residues" evidence="4">
    <location>
        <begin position="384"/>
        <end position="396"/>
    </location>
</feature>
<dbReference type="InterPro" id="IPR047249">
    <property type="entry name" value="BRCT_p53bp1-like_rpt1"/>
</dbReference>
<evidence type="ECO:0000256" key="1">
    <source>
        <dbReference type="ARBA" id="ARBA00004123"/>
    </source>
</evidence>
<feature type="compositionally biased region" description="Polar residues" evidence="4">
    <location>
        <begin position="284"/>
        <end position="301"/>
    </location>
</feature>
<dbReference type="CDD" id="cd17745">
    <property type="entry name" value="BRCT_p53bp1_rpt1"/>
    <property type="match status" value="1"/>
</dbReference>
<feature type="compositionally biased region" description="Polar residues" evidence="4">
    <location>
        <begin position="821"/>
        <end position="834"/>
    </location>
</feature>
<dbReference type="Gene3D" id="3.40.50.10190">
    <property type="entry name" value="BRCT domain"/>
    <property type="match status" value="1"/>
</dbReference>
<dbReference type="EMBL" id="JAPUFD010000002">
    <property type="protein sequence ID" value="MDI1485684.1"/>
    <property type="molecule type" value="Genomic_DNA"/>
</dbReference>
<feature type="compositionally biased region" description="Low complexity" evidence="4">
    <location>
        <begin position="877"/>
        <end position="894"/>
    </location>
</feature>
<feature type="compositionally biased region" description="Basic and acidic residues" evidence="4">
    <location>
        <begin position="324"/>
        <end position="339"/>
    </location>
</feature>
<evidence type="ECO:0000256" key="3">
    <source>
        <dbReference type="ARBA" id="ARBA00023242"/>
    </source>
</evidence>
<feature type="compositionally biased region" description="Low complexity" evidence="4">
    <location>
        <begin position="562"/>
        <end position="575"/>
    </location>
</feature>
<dbReference type="GO" id="GO:0042393">
    <property type="term" value="F:histone binding"/>
    <property type="evidence" value="ECO:0007669"/>
    <property type="project" value="TreeGrafter"/>
</dbReference>
<feature type="region of interest" description="Disordered" evidence="4">
    <location>
        <begin position="877"/>
        <end position="927"/>
    </location>
</feature>
<feature type="compositionally biased region" description="Polar residues" evidence="4">
    <location>
        <begin position="130"/>
        <end position="159"/>
    </location>
</feature>
<feature type="region of interest" description="Disordered" evidence="4">
    <location>
        <begin position="38"/>
        <end position="159"/>
    </location>
</feature>
<feature type="compositionally biased region" description="Polar residues" evidence="4">
    <location>
        <begin position="481"/>
        <end position="507"/>
    </location>
</feature>
<keyword evidence="7" id="KW-1185">Reference proteome</keyword>
<feature type="region of interest" description="Disordered" evidence="4">
    <location>
        <begin position="774"/>
        <end position="845"/>
    </location>
</feature>
<sequence>MTAQTESQDISQLKAFALNLAHDTYVPQQGNTASILLQNASRRSPLKSQNGLHTQNAPKASNAKVVQQDTASANVDPHENGVRLRGGLRPSSLPSTIPDSARPRTMSKHSQSQGDTQPVSQWVYDKYTNGGETQPKSNDIQDTSQNEATGSQGHVGQTVDSPHVDLLAAWEQHSARDVDSILPFAALHEEDEDLLSQGVYTDIYPESKRFSVPKTPASQSRKRKRGSQTPSQETETPSLPVNPFAGQSADRNLMDPSQLFKATQALTSPANAAIDNLSDRPSPDLQNMQRPSTADTVSSPITLRRANMIRAVTEPHTTYLSMKESQEERERQRKLQEQRDLEDESSDGAFNTDDTALKKYICKNRRDHAARTQFAGLTASPVKAQKRPYTKRHGKGAKSPQSSPLRSGKHLSDPLIISDDVPAELAIDDTTNITEEETEHEDDVEERAVPGQPADLAEENKENVEVPMSEARPGQAISDVVATQPTPTHNNARSNSRVTRASQSKVEPSSPIAPRSPEKSTASTNPSQIYGVADSQSSQRPRTVRPANDDFHSSSGDSRAMVPQSQLSQVVKSSSAPIPPTQGAASPRQGADEGKVDRDQVSKDASKAGVVDKPRDQQSEFTAEAKDATPNHTLRAQVETYRPQSTEKTTSDSVASQVPSHFPTPDSTSKPSSSHKTVTPSGPSTMYETARETMDQTPSKSRISTLRSGLRSKPTSPAKFQSQSQSWRGMSDIMADSSPQDNLGDDIANINILTEDDKEYHHTVNRLVHESRLEKRRKLGHQGGLRRETSRLNRETSTRATSPTRWRPLEKDLEAEPEVPLTSSQPTWSMTTQPEPEPEAVVDDTSLPTNQKVSDQMTVSDLLQANAGLNASPAIVTTKHSTSSQSHSPVSSSPLKRKRDTSLSVSAAAASGTTTRNGPTPTPTAPNRVFAHFNGDNSCFYPATCTGIISGNEPRYGVHFDHGTDAVVSAYVIKRLELRPGDICKVDMEGMRTKNFVVLEARHPVETADGGRQAALTEGIPVSRDIYGHKCVLLYPKNRQSDGGEQSDSSKLEMPISRVYITQTQWTAIKDRDFSFVSDKVPMLTGLQTPSERPSTPSTPTSRTRRAKASVPSFSRPTKASADATGGLFTNLVFTLTNISSSTRLDQTKHLITSNGGRVLEQGFDELFMIPDISRPNSPSKRVPKNGTCQLTSEAKSVGFTCLIADEHWRGAKYMQALALGIPCLAPRWISDSLAKHTLLPLSPYLLAAGTSSFLDGATRSRTLDSMPDPNTSTLEQIVASRSTMLSDTSVLLIMQKHEEGPMRHHIFLTHALGASKVAKVTSVEAASKAISEAGEPWDWVYTHSDRVAEVEKVLYGGAVGVRGRKRKRTSGGGRNNAEGGMKRPRVVEHEFVIQSLILGQLAE</sequence>
<evidence type="ECO:0000256" key="2">
    <source>
        <dbReference type="ARBA" id="ARBA00022763"/>
    </source>
</evidence>
<feature type="compositionally biased region" description="Low complexity" evidence="4">
    <location>
        <begin position="663"/>
        <end position="681"/>
    </location>
</feature>
<feature type="compositionally biased region" description="Low complexity" evidence="4">
    <location>
        <begin position="1089"/>
        <end position="1102"/>
    </location>
</feature>
<dbReference type="PROSITE" id="PS50172">
    <property type="entry name" value="BRCT"/>
    <property type="match status" value="1"/>
</dbReference>
<dbReference type="EC" id="4.6.1.16" evidence="6"/>
<evidence type="ECO:0000259" key="5">
    <source>
        <dbReference type="PROSITE" id="PS50172"/>
    </source>
</evidence>
<feature type="compositionally biased region" description="Low complexity" evidence="4">
    <location>
        <begin position="902"/>
        <end position="919"/>
    </location>
</feature>
<feature type="domain" description="BRCT" evidence="5">
    <location>
        <begin position="1124"/>
        <end position="1247"/>
    </location>
</feature>
<feature type="region of interest" description="Disordered" evidence="4">
    <location>
        <begin position="273"/>
        <end position="352"/>
    </location>
</feature>
<feature type="compositionally biased region" description="Basic and acidic residues" evidence="4">
    <location>
        <begin position="590"/>
        <end position="629"/>
    </location>
</feature>
<dbReference type="Gene3D" id="2.30.30.140">
    <property type="match status" value="1"/>
</dbReference>
<feature type="compositionally biased region" description="Polar residues" evidence="4">
    <location>
        <begin position="519"/>
        <end position="541"/>
    </location>
</feature>
<dbReference type="SMART" id="SM00292">
    <property type="entry name" value="BRCT"/>
    <property type="match status" value="1"/>
</dbReference>
<proteinExistence type="predicted"/>
<dbReference type="PANTHER" id="PTHR15321">
    <property type="entry name" value="TUMOR SUPPRESSOR P53-BINDING PROTEIN 1"/>
    <property type="match status" value="1"/>
</dbReference>
<feature type="compositionally biased region" description="Polar residues" evidence="4">
    <location>
        <begin position="227"/>
        <end position="239"/>
    </location>
</feature>
<protein>
    <submittedName>
        <fullName evidence="6">Radiation sensitive protein rad9</fullName>
        <ecNumber evidence="6">4.6.1.16</ecNumber>
    </submittedName>
</protein>